<gene>
    <name evidence="2" type="ORF">T12_16108</name>
</gene>
<name>A0A0V0XU44_9BILA</name>
<proteinExistence type="predicted"/>
<keyword evidence="3" id="KW-1185">Reference proteome</keyword>
<comment type="caution">
    <text evidence="2">The sequence shown here is derived from an EMBL/GenBank/DDBJ whole genome shotgun (WGS) entry which is preliminary data.</text>
</comment>
<evidence type="ECO:0000256" key="1">
    <source>
        <dbReference type="SAM" id="MobiDB-lite"/>
    </source>
</evidence>
<organism evidence="2 3">
    <name type="scientific">Trichinella patagoniensis</name>
    <dbReference type="NCBI Taxonomy" id="990121"/>
    <lineage>
        <taxon>Eukaryota</taxon>
        <taxon>Metazoa</taxon>
        <taxon>Ecdysozoa</taxon>
        <taxon>Nematoda</taxon>
        <taxon>Enoplea</taxon>
        <taxon>Dorylaimia</taxon>
        <taxon>Trichinellida</taxon>
        <taxon>Trichinellidae</taxon>
        <taxon>Trichinella</taxon>
    </lineage>
</organism>
<feature type="region of interest" description="Disordered" evidence="1">
    <location>
        <begin position="26"/>
        <end position="50"/>
    </location>
</feature>
<reference evidence="2 3" key="1">
    <citation type="submission" date="2015-01" db="EMBL/GenBank/DDBJ databases">
        <title>Evolution of Trichinella species and genotypes.</title>
        <authorList>
            <person name="Korhonen P.K."/>
            <person name="Edoardo P."/>
            <person name="Giuseppe L.R."/>
            <person name="Gasser R.B."/>
        </authorList>
    </citation>
    <scope>NUCLEOTIDE SEQUENCE [LARGE SCALE GENOMIC DNA]</scope>
    <source>
        <strain evidence="2">ISS2496</strain>
    </source>
</reference>
<evidence type="ECO:0000313" key="2">
    <source>
        <dbReference type="EMBL" id="KRX91510.1"/>
    </source>
</evidence>
<accession>A0A0V0XU44</accession>
<sequence>MLRYNFARRTLVGQTESGLYNAGFLGQPNAGLSGSRGTHSVDRSERRVNI</sequence>
<dbReference type="Proteomes" id="UP000054783">
    <property type="component" value="Unassembled WGS sequence"/>
</dbReference>
<feature type="compositionally biased region" description="Basic and acidic residues" evidence="1">
    <location>
        <begin position="39"/>
        <end position="50"/>
    </location>
</feature>
<dbReference type="AlphaFoldDB" id="A0A0V0XU44"/>
<evidence type="ECO:0000313" key="3">
    <source>
        <dbReference type="Proteomes" id="UP000054783"/>
    </source>
</evidence>
<dbReference type="EMBL" id="JYDQ01004622">
    <property type="protein sequence ID" value="KRX91510.1"/>
    <property type="molecule type" value="Genomic_DNA"/>
</dbReference>
<protein>
    <submittedName>
        <fullName evidence="2">Uncharacterized protein</fullName>
    </submittedName>
</protein>